<evidence type="ECO:0000256" key="5">
    <source>
        <dbReference type="ARBA" id="ARBA00022741"/>
    </source>
</evidence>
<keyword evidence="7" id="KW-0067">ATP-binding</keyword>
<comment type="catalytic activity">
    <reaction evidence="1">
        <text>ATP + protein L-histidine = ADP + protein N-phospho-L-histidine.</text>
        <dbReference type="EC" id="2.7.13.3"/>
    </reaction>
</comment>
<dbReference type="RefSeq" id="WP_188633404.1">
    <property type="nucleotide sequence ID" value="NZ_BMNQ01000040.1"/>
</dbReference>
<dbReference type="EC" id="2.7.13.3" evidence="2"/>
<keyword evidence="6" id="KW-0418">Kinase</keyword>
<evidence type="ECO:0000256" key="8">
    <source>
        <dbReference type="ARBA" id="ARBA00023012"/>
    </source>
</evidence>
<evidence type="ECO:0000256" key="3">
    <source>
        <dbReference type="ARBA" id="ARBA00022553"/>
    </source>
</evidence>
<dbReference type="SUPFAM" id="SSF47384">
    <property type="entry name" value="Homodimeric domain of signal transducing histidine kinase"/>
    <property type="match status" value="1"/>
</dbReference>
<dbReference type="PROSITE" id="PS50109">
    <property type="entry name" value="HIS_KIN"/>
    <property type="match status" value="1"/>
</dbReference>
<sequence length="464" mass="53258">MVMVNIKKYLIFGCIGFLLTAYGFLVPILYDNWSVYINDHIYNSIIQKDSGLLLITTFVYIAKYLMTFFFIYFGSAILANTLTKRINTVMFSISLIVLLFLTLIFYNLLFQEHFSYTGHLFAAGIIILLQLYIPKQKHYYIIFSIILFLVLLAIQWLYLIPAFTVLGFGTNDLAASIKMADQFLTGNSLLNTIATIFFIVFLTIAIIFTILIHLLNRQLDTLKKYHLQGKELKETRTALIESKVYEEISMLVHDIKTPLVTVEGLVSLIELKLQTENRTLRPYFARVDHSLKKMNDMISEILYENNKQALTVNKLIEYVTSHLNIDNQLIKLRIDIDENLPPIHVNKIRFSRAISNILENAISSFAEKKGFIHINVKKIDKGILFCIKDNGPGIQAEHLKDIWQAGFSTKNSSGIGLSFVKRVIENHHGHITVTSVPGKQTQMNITLPLQEAGERMNEYHHINR</sequence>
<feature type="transmembrane region" description="Helical" evidence="9">
    <location>
        <begin position="114"/>
        <end position="133"/>
    </location>
</feature>
<dbReference type="GO" id="GO:0005524">
    <property type="term" value="F:ATP binding"/>
    <property type="evidence" value="ECO:0007669"/>
    <property type="project" value="UniProtKB-KW"/>
</dbReference>
<proteinExistence type="predicted"/>
<evidence type="ECO:0000259" key="10">
    <source>
        <dbReference type="PROSITE" id="PS50109"/>
    </source>
</evidence>
<dbReference type="InterPro" id="IPR003661">
    <property type="entry name" value="HisK_dim/P_dom"/>
</dbReference>
<dbReference type="Pfam" id="PF02518">
    <property type="entry name" value="HATPase_c"/>
    <property type="match status" value="1"/>
</dbReference>
<keyword evidence="3" id="KW-0597">Phosphoprotein</keyword>
<reference evidence="11" key="2">
    <citation type="submission" date="2020-09" db="EMBL/GenBank/DDBJ databases">
        <authorList>
            <person name="Sun Q."/>
            <person name="Ohkuma M."/>
        </authorList>
    </citation>
    <scope>NUCLEOTIDE SEQUENCE</scope>
    <source>
        <strain evidence="11">JCM 12580</strain>
    </source>
</reference>
<comment type="caution">
    <text evidence="11">The sequence shown here is derived from an EMBL/GenBank/DDBJ whole genome shotgun (WGS) entry which is preliminary data.</text>
</comment>
<keyword evidence="8" id="KW-0902">Two-component regulatory system</keyword>
<dbReference type="SMART" id="SM00387">
    <property type="entry name" value="HATPase_c"/>
    <property type="match status" value="1"/>
</dbReference>
<gene>
    <name evidence="11" type="ORF">GCM10007063_24610</name>
</gene>
<dbReference type="GO" id="GO:0000155">
    <property type="term" value="F:phosphorelay sensor kinase activity"/>
    <property type="evidence" value="ECO:0007669"/>
    <property type="project" value="InterPro"/>
</dbReference>
<evidence type="ECO:0000313" key="11">
    <source>
        <dbReference type="EMBL" id="GGK01405.1"/>
    </source>
</evidence>
<feature type="domain" description="Histidine kinase" evidence="10">
    <location>
        <begin position="250"/>
        <end position="451"/>
    </location>
</feature>
<feature type="transmembrane region" description="Helical" evidence="9">
    <location>
        <begin position="50"/>
        <end position="74"/>
    </location>
</feature>
<dbReference type="Proteomes" id="UP000658382">
    <property type="component" value="Unassembled WGS sequence"/>
</dbReference>
<feature type="transmembrane region" description="Helical" evidence="9">
    <location>
        <begin position="9"/>
        <end position="30"/>
    </location>
</feature>
<evidence type="ECO:0000256" key="7">
    <source>
        <dbReference type="ARBA" id="ARBA00022840"/>
    </source>
</evidence>
<evidence type="ECO:0000256" key="6">
    <source>
        <dbReference type="ARBA" id="ARBA00022777"/>
    </source>
</evidence>
<dbReference type="AlphaFoldDB" id="A0A917PZQ6"/>
<dbReference type="InterPro" id="IPR036097">
    <property type="entry name" value="HisK_dim/P_sf"/>
</dbReference>
<keyword evidence="9" id="KW-1133">Transmembrane helix</keyword>
<dbReference type="PANTHER" id="PTHR43547:SF2">
    <property type="entry name" value="HYBRID SIGNAL TRANSDUCTION HISTIDINE KINASE C"/>
    <property type="match status" value="1"/>
</dbReference>
<accession>A0A917PZQ6</accession>
<keyword evidence="4" id="KW-0808">Transferase</keyword>
<evidence type="ECO:0000256" key="4">
    <source>
        <dbReference type="ARBA" id="ARBA00022679"/>
    </source>
</evidence>
<dbReference type="EMBL" id="BMNQ01000040">
    <property type="protein sequence ID" value="GGK01405.1"/>
    <property type="molecule type" value="Genomic_DNA"/>
</dbReference>
<dbReference type="SUPFAM" id="SSF55874">
    <property type="entry name" value="ATPase domain of HSP90 chaperone/DNA topoisomerase II/histidine kinase"/>
    <property type="match status" value="1"/>
</dbReference>
<evidence type="ECO:0000313" key="12">
    <source>
        <dbReference type="Proteomes" id="UP000658382"/>
    </source>
</evidence>
<dbReference type="InterPro" id="IPR005467">
    <property type="entry name" value="His_kinase_dom"/>
</dbReference>
<keyword evidence="9" id="KW-0812">Transmembrane</keyword>
<keyword evidence="12" id="KW-1185">Reference proteome</keyword>
<dbReference type="InterPro" id="IPR036890">
    <property type="entry name" value="HATPase_C_sf"/>
</dbReference>
<dbReference type="PANTHER" id="PTHR43547">
    <property type="entry name" value="TWO-COMPONENT HISTIDINE KINASE"/>
    <property type="match status" value="1"/>
</dbReference>
<name>A0A917PZQ6_9BACI</name>
<keyword evidence="9" id="KW-0472">Membrane</keyword>
<dbReference type="InterPro" id="IPR004358">
    <property type="entry name" value="Sig_transdc_His_kin-like_C"/>
</dbReference>
<dbReference type="PRINTS" id="PR00344">
    <property type="entry name" value="BCTRLSENSOR"/>
</dbReference>
<keyword evidence="5" id="KW-0547">Nucleotide-binding</keyword>
<dbReference type="InterPro" id="IPR003594">
    <property type="entry name" value="HATPase_dom"/>
</dbReference>
<dbReference type="Pfam" id="PF00512">
    <property type="entry name" value="HisKA"/>
    <property type="match status" value="1"/>
</dbReference>
<evidence type="ECO:0000256" key="1">
    <source>
        <dbReference type="ARBA" id="ARBA00000085"/>
    </source>
</evidence>
<dbReference type="Gene3D" id="3.30.565.10">
    <property type="entry name" value="Histidine kinase-like ATPase, C-terminal domain"/>
    <property type="match status" value="1"/>
</dbReference>
<organism evidence="11 12">
    <name type="scientific">Lentibacillus kapialis</name>
    <dbReference type="NCBI Taxonomy" id="340214"/>
    <lineage>
        <taxon>Bacteria</taxon>
        <taxon>Bacillati</taxon>
        <taxon>Bacillota</taxon>
        <taxon>Bacilli</taxon>
        <taxon>Bacillales</taxon>
        <taxon>Bacillaceae</taxon>
        <taxon>Lentibacillus</taxon>
    </lineage>
</organism>
<feature type="transmembrane region" description="Helical" evidence="9">
    <location>
        <begin position="86"/>
        <end position="108"/>
    </location>
</feature>
<dbReference type="Gene3D" id="1.10.287.130">
    <property type="match status" value="1"/>
</dbReference>
<feature type="transmembrane region" description="Helical" evidence="9">
    <location>
        <begin position="189"/>
        <end position="215"/>
    </location>
</feature>
<feature type="transmembrane region" description="Helical" evidence="9">
    <location>
        <begin position="140"/>
        <end position="169"/>
    </location>
</feature>
<evidence type="ECO:0000256" key="2">
    <source>
        <dbReference type="ARBA" id="ARBA00012438"/>
    </source>
</evidence>
<dbReference type="CDD" id="cd00082">
    <property type="entry name" value="HisKA"/>
    <property type="match status" value="1"/>
</dbReference>
<evidence type="ECO:0000256" key="9">
    <source>
        <dbReference type="SAM" id="Phobius"/>
    </source>
</evidence>
<protein>
    <recommendedName>
        <fullName evidence="2">histidine kinase</fullName>
        <ecNumber evidence="2">2.7.13.3</ecNumber>
    </recommendedName>
</protein>
<dbReference type="SMART" id="SM00388">
    <property type="entry name" value="HisKA"/>
    <property type="match status" value="1"/>
</dbReference>
<reference evidence="11" key="1">
    <citation type="journal article" date="2014" name="Int. J. Syst. Evol. Microbiol.">
        <title>Complete genome sequence of Corynebacterium casei LMG S-19264T (=DSM 44701T), isolated from a smear-ripened cheese.</title>
        <authorList>
            <consortium name="US DOE Joint Genome Institute (JGI-PGF)"/>
            <person name="Walter F."/>
            <person name="Albersmeier A."/>
            <person name="Kalinowski J."/>
            <person name="Ruckert C."/>
        </authorList>
    </citation>
    <scope>NUCLEOTIDE SEQUENCE</scope>
    <source>
        <strain evidence="11">JCM 12580</strain>
    </source>
</reference>